<sequence length="108" mass="12394">MTEAVRTQEQLHEDFLMVEWPRFIELFPGSPKFEGEGVFEQKAVQMVELALAAGCGMTGAKLSEDELALAARRPAKDFLIHVRSTYNRNNLLSQYRTTRDLYLLDKED</sequence>
<organism evidence="1">
    <name type="scientific">Pseudomonas phage RVTF4</name>
    <dbReference type="NCBI Taxonomy" id="3236931"/>
    <lineage>
        <taxon>Viruses</taxon>
    </lineage>
</organism>
<proteinExistence type="predicted"/>
<protein>
    <submittedName>
        <fullName evidence="1">Uncharacterized protein</fullName>
    </submittedName>
</protein>
<dbReference type="EMBL" id="PQ015378">
    <property type="protein sequence ID" value="XDJ14597.1"/>
    <property type="molecule type" value="Genomic_DNA"/>
</dbReference>
<reference evidence="1" key="1">
    <citation type="submission" date="2024-07" db="EMBL/GenBank/DDBJ databases">
        <authorList>
            <person name="Bringhurst R.M."/>
            <person name="Homer T.E."/>
        </authorList>
    </citation>
    <scope>NUCLEOTIDE SEQUENCE</scope>
</reference>
<evidence type="ECO:0000313" key="1">
    <source>
        <dbReference type="EMBL" id="XDJ14597.1"/>
    </source>
</evidence>
<name>A0AB39CCC7_9VIRU</name>
<accession>A0AB39CCC7</accession>